<evidence type="ECO:0000313" key="4">
    <source>
        <dbReference type="EMBL" id="KAF3328119.1"/>
    </source>
</evidence>
<evidence type="ECO:0000256" key="3">
    <source>
        <dbReference type="PROSITE-ProRule" id="PRU00221"/>
    </source>
</evidence>
<dbReference type="SUPFAM" id="SSF50978">
    <property type="entry name" value="WD40 repeat-like"/>
    <property type="match status" value="1"/>
</dbReference>
<dbReference type="PROSITE" id="PS50082">
    <property type="entry name" value="WD_REPEATS_2"/>
    <property type="match status" value="3"/>
</dbReference>
<dbReference type="OrthoDB" id="972532at2759"/>
<keyword evidence="1 3" id="KW-0853">WD repeat</keyword>
<dbReference type="AlphaFoldDB" id="A0A833QRZ8"/>
<comment type="caution">
    <text evidence="4">The sequence shown here is derived from an EMBL/GenBank/DDBJ whole genome shotgun (WGS) entry which is preliminary data.</text>
</comment>
<sequence>MESNDEIESRLSRLGSKGLIDRSQFVKIIIQSLYSLGFHRAASSLESESGFRLDSTEHDSLLFDIMCGRWECCLSTINSVPGIDSSSLVSASYLIWREHFLELIGSGCFLPAIEVLCKRISPLGVERCRVHRLAQCLICCEVVGQTGTVGSTVQRRISLFLDLIEVLPPGVRVPSGRLEKLVETAILNQITSCQYHNLPKDVNLFEDHNCCSEQIPSICSQVLFEHKNEVWFVQFSHNGRYLASSSSDCTAIVWTVENDDTVAYKHCLVGHKKPISFLSWSPDDTMLLTCGTPETLKLWDVKTGTCLTTFSDSETCIISSCAWFPNSDKVLCASSVPENRIFTCDLAGNELDAWKGERIPKISDLVVSPDGRLLIGTCSENGFIWLCEFPSGKERMIQEENSITSLSVSRDGQFFIVNLNSEEIHLRKVDVDMDDGVDDVFKGHRQGKYVIRSCFGGSCCSFVASGSEDSKIYIWRRKCKTPIKILTGHSMTVNSVTWNHAKPHMLASASDDHTVRIWISGTTPTKQETK</sequence>
<dbReference type="InterPro" id="IPR006594">
    <property type="entry name" value="LisH"/>
</dbReference>
<organism evidence="4 5">
    <name type="scientific">Carex littledalei</name>
    <dbReference type="NCBI Taxonomy" id="544730"/>
    <lineage>
        <taxon>Eukaryota</taxon>
        <taxon>Viridiplantae</taxon>
        <taxon>Streptophyta</taxon>
        <taxon>Embryophyta</taxon>
        <taxon>Tracheophyta</taxon>
        <taxon>Spermatophyta</taxon>
        <taxon>Magnoliopsida</taxon>
        <taxon>Liliopsida</taxon>
        <taxon>Poales</taxon>
        <taxon>Cyperaceae</taxon>
        <taxon>Cyperoideae</taxon>
        <taxon>Cariceae</taxon>
        <taxon>Carex</taxon>
        <taxon>Carex subgen. Euthyceras</taxon>
    </lineage>
</organism>
<dbReference type="SMART" id="SM00320">
    <property type="entry name" value="WD40"/>
    <property type="match status" value="7"/>
</dbReference>
<feature type="repeat" description="WD" evidence="3">
    <location>
        <begin position="268"/>
        <end position="309"/>
    </location>
</feature>
<dbReference type="PROSITE" id="PS50896">
    <property type="entry name" value="LISH"/>
    <property type="match status" value="1"/>
</dbReference>
<dbReference type="EMBL" id="SWLB01000016">
    <property type="protein sequence ID" value="KAF3328119.1"/>
    <property type="molecule type" value="Genomic_DNA"/>
</dbReference>
<accession>A0A833QRZ8</accession>
<evidence type="ECO:0000256" key="1">
    <source>
        <dbReference type="ARBA" id="ARBA00022574"/>
    </source>
</evidence>
<proteinExistence type="predicted"/>
<dbReference type="InterPro" id="IPR001680">
    <property type="entry name" value="WD40_rpt"/>
</dbReference>
<dbReference type="Gene3D" id="2.130.10.10">
    <property type="entry name" value="YVTN repeat-like/Quinoprotein amine dehydrogenase"/>
    <property type="match status" value="2"/>
</dbReference>
<dbReference type="InterPro" id="IPR036322">
    <property type="entry name" value="WD40_repeat_dom_sf"/>
</dbReference>
<feature type="repeat" description="WD" evidence="3">
    <location>
        <begin position="486"/>
        <end position="518"/>
    </location>
</feature>
<dbReference type="Proteomes" id="UP000623129">
    <property type="component" value="Unassembled WGS sequence"/>
</dbReference>
<evidence type="ECO:0000313" key="5">
    <source>
        <dbReference type="Proteomes" id="UP000623129"/>
    </source>
</evidence>
<dbReference type="InterPro" id="IPR015943">
    <property type="entry name" value="WD40/YVTN_repeat-like_dom_sf"/>
</dbReference>
<feature type="repeat" description="WD" evidence="3">
    <location>
        <begin position="223"/>
        <end position="264"/>
    </location>
</feature>
<dbReference type="Pfam" id="PF23627">
    <property type="entry name" value="LisH_WDR26"/>
    <property type="match status" value="1"/>
</dbReference>
<dbReference type="CDD" id="cd00200">
    <property type="entry name" value="WD40"/>
    <property type="match status" value="1"/>
</dbReference>
<dbReference type="PANTHER" id="PTHR22838">
    <property type="entry name" value="WD REPEAT PROTEIN 26-RELATED"/>
    <property type="match status" value="1"/>
</dbReference>
<keyword evidence="5" id="KW-1185">Reference proteome</keyword>
<gene>
    <name evidence="4" type="ORF">FCM35_KLT06725</name>
</gene>
<keyword evidence="2" id="KW-0677">Repeat</keyword>
<dbReference type="PROSITE" id="PS50294">
    <property type="entry name" value="WD_REPEATS_REGION"/>
    <property type="match status" value="3"/>
</dbReference>
<protein>
    <submittedName>
        <fullName evidence="4">WD repeat-containing protein 26</fullName>
    </submittedName>
</protein>
<evidence type="ECO:0000256" key="2">
    <source>
        <dbReference type="ARBA" id="ARBA00022737"/>
    </source>
</evidence>
<dbReference type="InterPro" id="IPR051350">
    <property type="entry name" value="WD_repeat-ST_regulator"/>
</dbReference>
<dbReference type="Pfam" id="PF00400">
    <property type="entry name" value="WD40"/>
    <property type="match status" value="4"/>
</dbReference>
<name>A0A833QRZ8_9POAL</name>
<reference evidence="4" key="1">
    <citation type="submission" date="2020-01" db="EMBL/GenBank/DDBJ databases">
        <title>Genome sequence of Kobresia littledalei, the first chromosome-level genome in the family Cyperaceae.</title>
        <authorList>
            <person name="Qu G."/>
        </authorList>
    </citation>
    <scope>NUCLEOTIDE SEQUENCE</scope>
    <source>
        <strain evidence="4">C.B.Clarke</strain>
        <tissue evidence="4">Leaf</tissue>
    </source>
</reference>
<dbReference type="PANTHER" id="PTHR22838:SF23">
    <property type="entry name" value="WD REPEAT-CONTAINING PROTEIN WDS HOMOLOG"/>
    <property type="match status" value="1"/>
</dbReference>